<keyword evidence="5 6" id="KW-0472">Membrane</keyword>
<keyword evidence="3 6" id="KW-0812">Transmembrane</keyword>
<reference evidence="9" key="2">
    <citation type="submission" date="2019-01" db="UniProtKB">
        <authorList>
            <consortium name="EnsemblPlants"/>
        </authorList>
    </citation>
    <scope>IDENTIFICATION</scope>
    <source>
        <strain evidence="9">cv. Heinz 1706</strain>
    </source>
</reference>
<feature type="transmembrane region" description="Helical" evidence="6">
    <location>
        <begin position="218"/>
        <end position="238"/>
    </location>
</feature>
<dbReference type="InterPro" id="IPR000620">
    <property type="entry name" value="EamA_dom"/>
</dbReference>
<feature type="transmembrane region" description="Helical" evidence="6">
    <location>
        <begin position="167"/>
        <end position="187"/>
    </location>
</feature>
<name>A0A3Q7EFZ9_SOLLC</name>
<evidence type="ECO:0000256" key="6">
    <source>
        <dbReference type="RuleBase" id="RU363077"/>
    </source>
</evidence>
<dbReference type="GO" id="GO:0005886">
    <property type="term" value="C:plasma membrane"/>
    <property type="evidence" value="ECO:0000318"/>
    <property type="project" value="GO_Central"/>
</dbReference>
<evidence type="ECO:0000256" key="2">
    <source>
        <dbReference type="ARBA" id="ARBA00007635"/>
    </source>
</evidence>
<evidence type="ECO:0000259" key="8">
    <source>
        <dbReference type="Pfam" id="PF00892"/>
    </source>
</evidence>
<feature type="domain" description="EamA" evidence="8">
    <location>
        <begin position="220"/>
        <end position="372"/>
    </location>
</feature>
<dbReference type="Gramene" id="Solyc01g066850.3.1">
    <property type="protein sequence ID" value="Solyc01g066850.3.1"/>
    <property type="gene ID" value="Solyc01g066850.3"/>
</dbReference>
<reference evidence="9" key="1">
    <citation type="journal article" date="2012" name="Nature">
        <title>The tomato genome sequence provides insights into fleshy fruit evolution.</title>
        <authorList>
            <consortium name="Tomato Genome Consortium"/>
        </authorList>
    </citation>
    <scope>NUCLEOTIDE SEQUENCE [LARGE SCALE GENOMIC DNA]</scope>
    <source>
        <strain evidence="9">cv. Heinz 1706</strain>
    </source>
</reference>
<comment type="similarity">
    <text evidence="2 6">Belongs to the drug/metabolite transporter (DMT) superfamily. Plant drug/metabolite exporter (P-DME) (TC 2.A.7.4) family.</text>
</comment>
<feature type="transmembrane region" description="Helical" evidence="6">
    <location>
        <begin position="301"/>
        <end position="321"/>
    </location>
</feature>
<dbReference type="EnsemblPlants" id="Solyc01g066850.3.1">
    <property type="protein sequence ID" value="Solyc01g066850.3.1"/>
    <property type="gene ID" value="Solyc01g066850.3"/>
</dbReference>
<feature type="transmembrane region" description="Helical" evidence="6">
    <location>
        <begin position="250"/>
        <end position="271"/>
    </location>
</feature>
<comment type="subcellular location">
    <subcellularLocation>
        <location evidence="1 6">Membrane</location>
        <topology evidence="1 6">Multi-pass membrane protein</topology>
    </subcellularLocation>
</comment>
<dbReference type="GO" id="GO:0022857">
    <property type="term" value="F:transmembrane transporter activity"/>
    <property type="evidence" value="ECO:0007669"/>
    <property type="project" value="InterPro"/>
</dbReference>
<evidence type="ECO:0000313" key="10">
    <source>
        <dbReference type="Proteomes" id="UP000004994"/>
    </source>
</evidence>
<protein>
    <recommendedName>
        <fullName evidence="6">WAT1-related protein</fullName>
    </recommendedName>
</protein>
<feature type="domain" description="EamA" evidence="8">
    <location>
        <begin position="45"/>
        <end position="177"/>
    </location>
</feature>
<dbReference type="OMA" id="NDVQMQT"/>
<feature type="transmembrane region" description="Helical" evidence="6">
    <location>
        <begin position="328"/>
        <end position="349"/>
    </location>
</feature>
<feature type="transmembrane region" description="Helical" evidence="6">
    <location>
        <begin position="106"/>
        <end position="125"/>
    </location>
</feature>
<dbReference type="PaxDb" id="4081-Solyc01g066850.2.1"/>
<organism evidence="9">
    <name type="scientific">Solanum lycopersicum</name>
    <name type="common">Tomato</name>
    <name type="synonym">Lycopersicon esculentum</name>
    <dbReference type="NCBI Taxonomy" id="4081"/>
    <lineage>
        <taxon>Eukaryota</taxon>
        <taxon>Viridiplantae</taxon>
        <taxon>Streptophyta</taxon>
        <taxon>Embryophyta</taxon>
        <taxon>Tracheophyta</taxon>
        <taxon>Spermatophyta</taxon>
        <taxon>Magnoliopsida</taxon>
        <taxon>eudicotyledons</taxon>
        <taxon>Gunneridae</taxon>
        <taxon>Pentapetalae</taxon>
        <taxon>asterids</taxon>
        <taxon>lamiids</taxon>
        <taxon>Solanales</taxon>
        <taxon>Solanaceae</taxon>
        <taxon>Solanoideae</taxon>
        <taxon>Solaneae</taxon>
        <taxon>Solanum</taxon>
        <taxon>Solanum subgen. Lycopersicon</taxon>
    </lineage>
</organism>
<accession>A0A3Q7EFZ9</accession>
<evidence type="ECO:0000313" key="9">
    <source>
        <dbReference type="EnsemblPlants" id="Solyc01g066850.3.1"/>
    </source>
</evidence>
<evidence type="ECO:0000256" key="7">
    <source>
        <dbReference type="SAM" id="MobiDB-lite"/>
    </source>
</evidence>
<feature type="transmembrane region" description="Helical" evidence="6">
    <location>
        <begin position="131"/>
        <end position="155"/>
    </location>
</feature>
<dbReference type="InParanoid" id="A0A3Q7EFZ9"/>
<evidence type="ECO:0000256" key="1">
    <source>
        <dbReference type="ARBA" id="ARBA00004141"/>
    </source>
</evidence>
<dbReference type="InterPro" id="IPR037185">
    <property type="entry name" value="EmrE-like"/>
</dbReference>
<sequence length="408" mass="46101">MWNFKCLISSSCLKAWDDNSIKRQIRSVDRLGNTQMKSYVVYYPIFIMLAIDFAFAISNILLKKIIMDGMNHLVFITYRQAISTIFLAPVAFFLEKNTRPKLTPQIFCNLFLSAIVGASVTQYLFLLGMEYTSATFSCAFLNMVPVVTFLMALPFRLETINIKHGSGIAKALGTLVCVGGAFLLTFYKGMPLVHFSDQQSVSSSLKGDISSSKLKERWILGSLALFGGTLLWSSWFLLQTFIGKKYPCKYSSTVIMTFFSAMQSAVLTFSMDRRLSIWVPKEKIDMLSILYAFNKYIYKDMMQFITGLIGSGMCYVGMSWCVKKRGPVFTAAFSPLVQVMAAIFDVPILHEQLHLGSVIGSAIVIAGLYFLLWGKNREMQKVVHETEEKKEKELPFKDLETNSEPRIP</sequence>
<feature type="region of interest" description="Disordered" evidence="7">
    <location>
        <begin position="384"/>
        <end position="408"/>
    </location>
</feature>
<feature type="compositionally biased region" description="Basic and acidic residues" evidence="7">
    <location>
        <begin position="384"/>
        <end position="400"/>
    </location>
</feature>
<dbReference type="Pfam" id="PF00892">
    <property type="entry name" value="EamA"/>
    <property type="match status" value="2"/>
</dbReference>
<feature type="transmembrane region" description="Helical" evidence="6">
    <location>
        <begin position="355"/>
        <end position="372"/>
    </location>
</feature>
<evidence type="ECO:0000256" key="5">
    <source>
        <dbReference type="ARBA" id="ARBA00023136"/>
    </source>
</evidence>
<dbReference type="SUPFAM" id="SSF103481">
    <property type="entry name" value="Multidrug resistance efflux transporter EmrE"/>
    <property type="match status" value="2"/>
</dbReference>
<keyword evidence="10" id="KW-1185">Reference proteome</keyword>
<keyword evidence="4 6" id="KW-1133">Transmembrane helix</keyword>
<evidence type="ECO:0000256" key="3">
    <source>
        <dbReference type="ARBA" id="ARBA00022692"/>
    </source>
</evidence>
<dbReference type="AlphaFoldDB" id="A0A3Q7EFZ9"/>
<dbReference type="InterPro" id="IPR030184">
    <property type="entry name" value="WAT1-related"/>
</dbReference>
<feature type="transmembrane region" description="Helical" evidence="6">
    <location>
        <begin position="73"/>
        <end position="94"/>
    </location>
</feature>
<proteinExistence type="inferred from homology"/>
<dbReference type="PANTHER" id="PTHR31218">
    <property type="entry name" value="WAT1-RELATED PROTEIN"/>
    <property type="match status" value="1"/>
</dbReference>
<dbReference type="Proteomes" id="UP000004994">
    <property type="component" value="Chromosome 1"/>
</dbReference>
<evidence type="ECO:0000256" key="4">
    <source>
        <dbReference type="ARBA" id="ARBA00022989"/>
    </source>
</evidence>
<feature type="transmembrane region" description="Helical" evidence="6">
    <location>
        <begin position="40"/>
        <end position="61"/>
    </location>
</feature>